<protein>
    <submittedName>
        <fullName evidence="1">Uncharacterized protein</fullName>
    </submittedName>
</protein>
<proteinExistence type="predicted"/>
<evidence type="ECO:0000313" key="2">
    <source>
        <dbReference type="Proteomes" id="UP000219564"/>
    </source>
</evidence>
<evidence type="ECO:0000313" key="1">
    <source>
        <dbReference type="EMBL" id="SOB53997.1"/>
    </source>
</evidence>
<organism evidence="1 2">
    <name type="scientific">Pseudomonas lundensis</name>
    <dbReference type="NCBI Taxonomy" id="86185"/>
    <lineage>
        <taxon>Bacteria</taxon>
        <taxon>Pseudomonadati</taxon>
        <taxon>Pseudomonadota</taxon>
        <taxon>Gammaproteobacteria</taxon>
        <taxon>Pseudomonadales</taxon>
        <taxon>Pseudomonadaceae</taxon>
        <taxon>Pseudomonas</taxon>
    </lineage>
</organism>
<gene>
    <name evidence="1" type="ORF">PLUA15_470128</name>
</gene>
<accession>A0AAX2HC88</accession>
<comment type="caution">
    <text evidence="1">The sequence shown here is derived from an EMBL/GenBank/DDBJ whole genome shotgun (WGS) entry which is preliminary data.</text>
</comment>
<dbReference type="AlphaFoldDB" id="A0AAX2HC88"/>
<name>A0AAX2HC88_9PSED</name>
<sequence length="98" mass="11145">MITAGFINVCKSFSIGDYSRLNRRGQPPRQWLSIDGDQCRDPQGKFLQVGRGANRYTASKPAPDARGKIRKTWSWRIACLKIWESKAAYCCSRYCPSP</sequence>
<dbReference type="EMBL" id="OBKZ01000042">
    <property type="protein sequence ID" value="SOB53997.1"/>
    <property type="molecule type" value="Genomic_DNA"/>
</dbReference>
<dbReference type="Proteomes" id="UP000219564">
    <property type="component" value="Unassembled WGS sequence"/>
</dbReference>
<reference evidence="1 2" key="1">
    <citation type="submission" date="2017-08" db="EMBL/GenBank/DDBJ databases">
        <authorList>
            <person name="Chaillou S."/>
        </authorList>
    </citation>
    <scope>NUCLEOTIDE SEQUENCE [LARGE SCALE GENOMIC DNA]</scope>
    <source>
        <strain evidence="1 2">MFPA15A1205</strain>
    </source>
</reference>